<evidence type="ECO:0000313" key="2">
    <source>
        <dbReference type="Proteomes" id="UP000032633"/>
    </source>
</evidence>
<dbReference type="EMBL" id="CP011058">
    <property type="protein sequence ID" value="AJY73884.1"/>
    <property type="molecule type" value="Genomic_DNA"/>
</dbReference>
<reference evidence="2" key="2">
    <citation type="submission" date="2015-03" db="EMBL/GenBank/DDBJ databases">
        <title>Genome sequence of Paenibacillus beijingensis strain DSM 24997T.</title>
        <authorList>
            <person name="Kwak Y."/>
            <person name="Shin J.-H."/>
        </authorList>
    </citation>
    <scope>NUCLEOTIDE SEQUENCE [LARGE SCALE GENOMIC DNA]</scope>
    <source>
        <strain evidence="2">DSM 24997</strain>
    </source>
</reference>
<reference evidence="1 2" key="1">
    <citation type="journal article" date="2015" name="J. Biotechnol.">
        <title>Complete genome sequence of Paenibacillus beijingensis 7188(T) (=DSM 24997(T)), a novel rhizobacterium from jujube garden soil.</title>
        <authorList>
            <person name="Kwak Y."/>
            <person name="Shin J.H."/>
        </authorList>
    </citation>
    <scope>NUCLEOTIDE SEQUENCE [LARGE SCALE GENOMIC DNA]</scope>
    <source>
        <strain evidence="1 2">DSM 24997</strain>
    </source>
</reference>
<dbReference type="AlphaFoldDB" id="A0A0D5NER8"/>
<dbReference type="RefSeq" id="WP_045669319.1">
    <property type="nucleotide sequence ID" value="NZ_CP011058.1"/>
</dbReference>
<evidence type="ECO:0000313" key="1">
    <source>
        <dbReference type="EMBL" id="AJY73884.1"/>
    </source>
</evidence>
<proteinExistence type="predicted"/>
<keyword evidence="2" id="KW-1185">Reference proteome</keyword>
<dbReference type="STRING" id="1126833.VN24_03740"/>
<dbReference type="Proteomes" id="UP000032633">
    <property type="component" value="Chromosome"/>
</dbReference>
<gene>
    <name evidence="1" type="ORF">VN24_03740</name>
</gene>
<name>A0A0D5NER8_9BACL</name>
<dbReference type="PATRIC" id="fig|1126833.4.peg.810"/>
<protein>
    <submittedName>
        <fullName evidence="1">Uncharacterized protein</fullName>
    </submittedName>
</protein>
<organism evidence="1 2">
    <name type="scientific">Paenibacillus beijingensis</name>
    <dbReference type="NCBI Taxonomy" id="1126833"/>
    <lineage>
        <taxon>Bacteria</taxon>
        <taxon>Bacillati</taxon>
        <taxon>Bacillota</taxon>
        <taxon>Bacilli</taxon>
        <taxon>Bacillales</taxon>
        <taxon>Paenibacillaceae</taxon>
        <taxon>Paenibacillus</taxon>
    </lineage>
</organism>
<accession>A0A0D5NER8</accession>
<sequence>MRTIIGVAAACTLLLFAGLGLTLKFDSRPAAPEVQSAPVGAINSGTPLLELSAGSGEQEAENAFFKAEPHLAGGKRDFGMINGVSLSDGKADVMRKLGLPAAAPADEQLSSRTSWIYPGITIGFDGDQLNYILIPKEAGEVKVGGLTLPVDIEAWKNAFGKPDFEAEDGFGYVDANGMAAKLFVDGSSGKLTSIDFFWPMTSE</sequence>
<dbReference type="KEGG" id="pbj:VN24_03740"/>
<dbReference type="OrthoDB" id="2654428at2"/>
<dbReference type="HOGENOM" id="CLU_1359277_0_0_9"/>